<comment type="caution">
    <text evidence="1">The sequence shown here is derived from an EMBL/GenBank/DDBJ whole genome shotgun (WGS) entry which is preliminary data.</text>
</comment>
<gene>
    <name evidence="1" type="ORF">ACFFIP_00930</name>
</gene>
<reference evidence="1 2" key="1">
    <citation type="submission" date="2024-09" db="EMBL/GenBank/DDBJ databases">
        <authorList>
            <person name="Sun Q."/>
            <person name="Mori K."/>
        </authorList>
    </citation>
    <scope>NUCLEOTIDE SEQUENCE [LARGE SCALE GENOMIC DNA]</scope>
    <source>
        <strain evidence="1 2">CCM 7650</strain>
    </source>
</reference>
<accession>A0ABV6FND1</accession>
<proteinExistence type="predicted"/>
<organism evidence="1 2">
    <name type="scientific">Fontibacter flavus</name>
    <dbReference type="NCBI Taxonomy" id="654838"/>
    <lineage>
        <taxon>Bacteria</taxon>
        <taxon>Pseudomonadati</taxon>
        <taxon>Bacteroidota</taxon>
        <taxon>Cytophagia</taxon>
        <taxon>Cytophagales</taxon>
        <taxon>Cyclobacteriaceae</taxon>
        <taxon>Fontibacter</taxon>
    </lineage>
</organism>
<dbReference type="RefSeq" id="WP_382385681.1">
    <property type="nucleotide sequence ID" value="NZ_JBHLWI010000002.1"/>
</dbReference>
<dbReference type="Proteomes" id="UP001589797">
    <property type="component" value="Unassembled WGS sequence"/>
</dbReference>
<name>A0ABV6FND1_9BACT</name>
<protein>
    <submittedName>
        <fullName evidence="1">Thiamine pyrophosphokinase</fullName>
    </submittedName>
</protein>
<evidence type="ECO:0000313" key="1">
    <source>
        <dbReference type="EMBL" id="MFC0261226.1"/>
    </source>
</evidence>
<sequence>MSSHHFVKEQQEPALVILDTTGITFEQIAPLLEWVPTVMVAQEEIFTVISWGIKVDLILADLEFQKENFKLLEEQYPVKFLGVKNGDYLNESLQYLIASKHGAANIVGFDHQKVFDLEPMLEFFDLVIWDGSIRYFPVKNGNFKKWFTACDVQLHAPEGSLIEIKNAEGSHILEIQPTTIIAVPEGISEFNSKGLFWIGQIFNTEA</sequence>
<dbReference type="EMBL" id="JBHLWI010000002">
    <property type="protein sequence ID" value="MFC0261226.1"/>
    <property type="molecule type" value="Genomic_DNA"/>
</dbReference>
<evidence type="ECO:0000313" key="2">
    <source>
        <dbReference type="Proteomes" id="UP001589797"/>
    </source>
</evidence>
<keyword evidence="2" id="KW-1185">Reference proteome</keyword>